<organism evidence="2 3">
    <name type="scientific">Aspergillus ibericus CBS 121593</name>
    <dbReference type="NCBI Taxonomy" id="1448316"/>
    <lineage>
        <taxon>Eukaryota</taxon>
        <taxon>Fungi</taxon>
        <taxon>Dikarya</taxon>
        <taxon>Ascomycota</taxon>
        <taxon>Pezizomycotina</taxon>
        <taxon>Eurotiomycetes</taxon>
        <taxon>Eurotiomycetidae</taxon>
        <taxon>Eurotiales</taxon>
        <taxon>Aspergillaceae</taxon>
        <taxon>Aspergillus</taxon>
        <taxon>Aspergillus subgen. Circumdati</taxon>
    </lineage>
</organism>
<evidence type="ECO:0000256" key="1">
    <source>
        <dbReference type="SAM" id="MobiDB-lite"/>
    </source>
</evidence>
<feature type="region of interest" description="Disordered" evidence="1">
    <location>
        <begin position="1"/>
        <end position="84"/>
    </location>
</feature>
<proteinExistence type="predicted"/>
<name>A0A395H2X4_9EURO</name>
<evidence type="ECO:0000313" key="2">
    <source>
        <dbReference type="EMBL" id="RAL01759.1"/>
    </source>
</evidence>
<dbReference type="RefSeq" id="XP_025576086.1">
    <property type="nucleotide sequence ID" value="XM_025724605.1"/>
</dbReference>
<evidence type="ECO:0000313" key="3">
    <source>
        <dbReference type="Proteomes" id="UP000249402"/>
    </source>
</evidence>
<keyword evidence="3" id="KW-1185">Reference proteome</keyword>
<gene>
    <name evidence="2" type="ORF">BO80DRAFT_56659</name>
</gene>
<dbReference type="GeneID" id="37229470"/>
<feature type="compositionally biased region" description="Basic and acidic residues" evidence="1">
    <location>
        <begin position="9"/>
        <end position="21"/>
    </location>
</feature>
<dbReference type="VEuPathDB" id="FungiDB:BO80DRAFT_56659"/>
<dbReference type="AlphaFoldDB" id="A0A395H2X4"/>
<reference evidence="2 3" key="1">
    <citation type="submission" date="2018-02" db="EMBL/GenBank/DDBJ databases">
        <title>The genomes of Aspergillus section Nigri reveals drivers in fungal speciation.</title>
        <authorList>
            <consortium name="DOE Joint Genome Institute"/>
            <person name="Vesth T.C."/>
            <person name="Nybo J."/>
            <person name="Theobald S."/>
            <person name="Brandl J."/>
            <person name="Frisvad J.C."/>
            <person name="Nielsen K.F."/>
            <person name="Lyhne E.K."/>
            <person name="Kogle M.E."/>
            <person name="Kuo A."/>
            <person name="Riley R."/>
            <person name="Clum A."/>
            <person name="Nolan M."/>
            <person name="Lipzen A."/>
            <person name="Salamov A."/>
            <person name="Henrissat B."/>
            <person name="Wiebenga A."/>
            <person name="De vries R.P."/>
            <person name="Grigoriev I.V."/>
            <person name="Mortensen U.H."/>
            <person name="Andersen M.R."/>
            <person name="Baker S.E."/>
        </authorList>
    </citation>
    <scope>NUCLEOTIDE SEQUENCE [LARGE SCALE GENOMIC DNA]</scope>
    <source>
        <strain evidence="2 3">CBS 121593</strain>
    </source>
</reference>
<dbReference type="Proteomes" id="UP000249402">
    <property type="component" value="Unassembled WGS sequence"/>
</dbReference>
<protein>
    <submittedName>
        <fullName evidence="2">Uncharacterized protein</fullName>
    </submittedName>
</protein>
<feature type="compositionally biased region" description="Polar residues" evidence="1">
    <location>
        <begin position="39"/>
        <end position="50"/>
    </location>
</feature>
<sequence>MELGWRLMGRRDSVACSERHRTSGRVSPTLTPRPPGSLSIASSNPTSTQQHPPPNQTINHARPHPPRPTQNRLRAVARIPTRQF</sequence>
<dbReference type="EMBL" id="KZ824434">
    <property type="protein sequence ID" value="RAL01759.1"/>
    <property type="molecule type" value="Genomic_DNA"/>
</dbReference>
<accession>A0A395H2X4</accession>